<keyword evidence="2 5" id="KW-0349">Heme</keyword>
<feature type="non-terminal residue" evidence="7">
    <location>
        <position position="1"/>
    </location>
</feature>
<dbReference type="GO" id="GO:0020037">
    <property type="term" value="F:heme binding"/>
    <property type="evidence" value="ECO:0007669"/>
    <property type="project" value="InterPro"/>
</dbReference>
<dbReference type="InterPro" id="IPR001128">
    <property type="entry name" value="Cyt_P450"/>
</dbReference>
<keyword evidence="6" id="KW-1133">Transmembrane helix</keyword>
<dbReference type="PANTHER" id="PTHR24305">
    <property type="entry name" value="CYTOCHROME P450"/>
    <property type="match status" value="1"/>
</dbReference>
<sequence length="548" mass="61970">ILDKRENRNIKPALLATATLLATYLFTRLRYLRYRQFAYLPQLPSDLLLGHLKALGEFSQRGITDRHPDAIFEEMLEAKGRPAVIFFDMRPIAPPLLLITNREVAEQISKPTKLHPWSTTKSPAFNQLIPLAGHTSILAKEGQDWKDLRKKYNPGFGAQHLWILFPTSLENMEPFLEYLDQYAASGESFSSERLVSNLTFDVIGAAALEVNLNSQHMDRSKQGEITRSFADMLQTYNDDKTNLPWWVVPLTTWRRYRLANHVDSLIKDIIKQKYPELKKSVQENKLRSIVALSLQDTETLTPELLTETADQVRTFLFAGHDSNSSALQWIFYELSRTPRALKAVRDDLDEVLGPGTDPRAVSAALIQNAEQVFPRLNYLNAVIKETLRLHPPASTVRMTAPGTGFTISLPTGEEYLADGLVLYACQSVIHRDPAVFGDNTNDWVPERWLGEATKSIPSSAWRPFERGPKNCMGLELANMESRIIVAIVARKYDFIKIGLGERVLDEKGFPILNDKGQYRAKSELYNTRRMTAKPVDGTIMKVKVAAGS</sequence>
<evidence type="ECO:0008006" key="9">
    <source>
        <dbReference type="Google" id="ProtNLM"/>
    </source>
</evidence>
<evidence type="ECO:0000313" key="7">
    <source>
        <dbReference type="EMBL" id="KEY67658.1"/>
    </source>
</evidence>
<evidence type="ECO:0000256" key="2">
    <source>
        <dbReference type="ARBA" id="ARBA00022617"/>
    </source>
</evidence>
<dbReference type="HOGENOM" id="CLU_020492_2_0_1"/>
<keyword evidence="6" id="KW-0472">Membrane</keyword>
<dbReference type="InterPro" id="IPR036396">
    <property type="entry name" value="Cyt_P450_sf"/>
</dbReference>
<evidence type="ECO:0000256" key="3">
    <source>
        <dbReference type="ARBA" id="ARBA00022723"/>
    </source>
</evidence>
<protein>
    <recommendedName>
        <fullName evidence="9">Cytochrome P450</fullName>
    </recommendedName>
</protein>
<evidence type="ECO:0000256" key="1">
    <source>
        <dbReference type="ARBA" id="ARBA00004685"/>
    </source>
</evidence>
<reference evidence="7 8" key="1">
    <citation type="journal article" date="2014" name="BMC Genomics">
        <title>Comparative genome sequencing reveals chemotype-specific gene clusters in the toxigenic black mold Stachybotrys.</title>
        <authorList>
            <person name="Semeiks J."/>
            <person name="Borek D."/>
            <person name="Otwinowski Z."/>
            <person name="Grishin N.V."/>
        </authorList>
    </citation>
    <scope>NUCLEOTIDE SEQUENCE [LARGE SCALE GENOMIC DNA]</scope>
    <source>
        <strain evidence="8">CBS 109288 / IBT 7711</strain>
    </source>
</reference>
<dbReference type="OrthoDB" id="10029320at2759"/>
<comment type="cofactor">
    <cofactor evidence="5">
        <name>heme</name>
        <dbReference type="ChEBI" id="CHEBI:30413"/>
    </cofactor>
</comment>
<dbReference type="GO" id="GO:0004497">
    <property type="term" value="F:monooxygenase activity"/>
    <property type="evidence" value="ECO:0007669"/>
    <property type="project" value="InterPro"/>
</dbReference>
<keyword evidence="3 5" id="KW-0479">Metal-binding</keyword>
<evidence type="ECO:0000256" key="4">
    <source>
        <dbReference type="ARBA" id="ARBA00023004"/>
    </source>
</evidence>
<dbReference type="GO" id="GO:0016705">
    <property type="term" value="F:oxidoreductase activity, acting on paired donors, with incorporation or reduction of molecular oxygen"/>
    <property type="evidence" value="ECO:0007669"/>
    <property type="project" value="InterPro"/>
</dbReference>
<feature type="transmembrane region" description="Helical" evidence="6">
    <location>
        <begin position="12"/>
        <end position="31"/>
    </location>
</feature>
<keyword evidence="4 5" id="KW-0408">Iron</keyword>
<dbReference type="CDD" id="cd11051">
    <property type="entry name" value="CYP59-like"/>
    <property type="match status" value="1"/>
</dbReference>
<evidence type="ECO:0000256" key="5">
    <source>
        <dbReference type="PIRSR" id="PIRSR602401-1"/>
    </source>
</evidence>
<dbReference type="AlphaFoldDB" id="A0A084AQS9"/>
<keyword evidence="8" id="KW-1185">Reference proteome</keyword>
<evidence type="ECO:0000313" key="8">
    <source>
        <dbReference type="Proteomes" id="UP000028045"/>
    </source>
</evidence>
<comment type="pathway">
    <text evidence="1">Mycotoxin biosynthesis.</text>
</comment>
<accession>A0A084AQS9</accession>
<dbReference type="Pfam" id="PF00067">
    <property type="entry name" value="p450"/>
    <property type="match status" value="1"/>
</dbReference>
<evidence type="ECO:0000256" key="6">
    <source>
        <dbReference type="SAM" id="Phobius"/>
    </source>
</evidence>
<dbReference type="InterPro" id="IPR002401">
    <property type="entry name" value="Cyt_P450_E_grp-I"/>
</dbReference>
<dbReference type="Proteomes" id="UP000028045">
    <property type="component" value="Unassembled WGS sequence"/>
</dbReference>
<dbReference type="EMBL" id="KL648606">
    <property type="protein sequence ID" value="KEY67658.1"/>
    <property type="molecule type" value="Genomic_DNA"/>
</dbReference>
<dbReference type="PRINTS" id="PR00463">
    <property type="entry name" value="EP450I"/>
</dbReference>
<dbReference type="InterPro" id="IPR050121">
    <property type="entry name" value="Cytochrome_P450_monoxygenase"/>
</dbReference>
<feature type="binding site" description="axial binding residue" evidence="5">
    <location>
        <position position="471"/>
    </location>
    <ligand>
        <name>heme</name>
        <dbReference type="ChEBI" id="CHEBI:30413"/>
    </ligand>
    <ligandPart>
        <name>Fe</name>
        <dbReference type="ChEBI" id="CHEBI:18248"/>
    </ligandPart>
</feature>
<proteinExistence type="predicted"/>
<dbReference type="PRINTS" id="PR00385">
    <property type="entry name" value="P450"/>
</dbReference>
<dbReference type="GO" id="GO:0005506">
    <property type="term" value="F:iron ion binding"/>
    <property type="evidence" value="ECO:0007669"/>
    <property type="project" value="InterPro"/>
</dbReference>
<dbReference type="Gene3D" id="1.10.630.10">
    <property type="entry name" value="Cytochrome P450"/>
    <property type="match status" value="1"/>
</dbReference>
<dbReference type="PANTHER" id="PTHR24305:SF222">
    <property type="entry name" value="CYTOCHROME P450 MONOOXYGENASE STCS"/>
    <property type="match status" value="1"/>
</dbReference>
<name>A0A084AQS9_STACB</name>
<organism evidence="7 8">
    <name type="scientific">Stachybotrys chartarum (strain CBS 109288 / IBT 7711)</name>
    <name type="common">Toxic black mold</name>
    <name type="synonym">Stilbospora chartarum</name>
    <dbReference type="NCBI Taxonomy" id="1280523"/>
    <lineage>
        <taxon>Eukaryota</taxon>
        <taxon>Fungi</taxon>
        <taxon>Dikarya</taxon>
        <taxon>Ascomycota</taxon>
        <taxon>Pezizomycotina</taxon>
        <taxon>Sordariomycetes</taxon>
        <taxon>Hypocreomycetidae</taxon>
        <taxon>Hypocreales</taxon>
        <taxon>Stachybotryaceae</taxon>
        <taxon>Stachybotrys</taxon>
    </lineage>
</organism>
<keyword evidence="6" id="KW-0812">Transmembrane</keyword>
<gene>
    <name evidence="7" type="ORF">S7711_09078</name>
</gene>
<dbReference type="SUPFAM" id="SSF48264">
    <property type="entry name" value="Cytochrome P450"/>
    <property type="match status" value="1"/>
</dbReference>